<evidence type="ECO:0000313" key="2">
    <source>
        <dbReference type="EMBL" id="KAG7098197.1"/>
    </source>
</evidence>
<dbReference type="GeneID" id="66069241"/>
<name>A0A9P7V0W6_9AGAR</name>
<evidence type="ECO:0000313" key="3">
    <source>
        <dbReference type="Proteomes" id="UP001049176"/>
    </source>
</evidence>
<protein>
    <submittedName>
        <fullName evidence="2">Uncharacterized protein</fullName>
    </submittedName>
</protein>
<dbReference type="Proteomes" id="UP001049176">
    <property type="component" value="Chromosome 1"/>
</dbReference>
<dbReference type="KEGG" id="more:E1B28_000165"/>
<gene>
    <name evidence="2" type="ORF">E1B28_000165</name>
</gene>
<sequence>MSTTDANSHPSTESPRTTTDSTVKESLSLPYNPVPPPHGPGRRYIFGVYIPSNVLDKRWHELMPAAVKYPSEKSLPNARIVFAMRFPGWASYRHPEIQPTHDCARLCCLKHKRDLPIFPLADTGLPPPYNQPPPLEIVEKVVELCGMTMMFATWWRLESED</sequence>
<accession>A0A9P7V0W6</accession>
<organism evidence="2 3">
    <name type="scientific">Marasmius oreades</name>
    <name type="common">fairy-ring Marasmius</name>
    <dbReference type="NCBI Taxonomy" id="181124"/>
    <lineage>
        <taxon>Eukaryota</taxon>
        <taxon>Fungi</taxon>
        <taxon>Dikarya</taxon>
        <taxon>Basidiomycota</taxon>
        <taxon>Agaricomycotina</taxon>
        <taxon>Agaricomycetes</taxon>
        <taxon>Agaricomycetidae</taxon>
        <taxon>Agaricales</taxon>
        <taxon>Marasmiineae</taxon>
        <taxon>Marasmiaceae</taxon>
        <taxon>Marasmius</taxon>
    </lineage>
</organism>
<comment type="caution">
    <text evidence="2">The sequence shown here is derived from an EMBL/GenBank/DDBJ whole genome shotgun (WGS) entry which is preliminary data.</text>
</comment>
<dbReference type="AlphaFoldDB" id="A0A9P7V0W6"/>
<dbReference type="EMBL" id="CM032181">
    <property type="protein sequence ID" value="KAG7098197.1"/>
    <property type="molecule type" value="Genomic_DNA"/>
</dbReference>
<feature type="region of interest" description="Disordered" evidence="1">
    <location>
        <begin position="1"/>
        <end position="35"/>
    </location>
</feature>
<keyword evidence="3" id="KW-1185">Reference proteome</keyword>
<proteinExistence type="predicted"/>
<evidence type="ECO:0000256" key="1">
    <source>
        <dbReference type="SAM" id="MobiDB-lite"/>
    </source>
</evidence>
<reference evidence="2" key="1">
    <citation type="journal article" date="2021" name="Genome Biol. Evol.">
        <title>The assembled and annotated genome of the fairy-ring fungus Marasmius oreades.</title>
        <authorList>
            <person name="Hiltunen M."/>
            <person name="Ament-Velasquez S.L."/>
            <person name="Johannesson H."/>
        </authorList>
    </citation>
    <scope>NUCLEOTIDE SEQUENCE</scope>
    <source>
        <strain evidence="2">03SP1</strain>
    </source>
</reference>
<dbReference type="RefSeq" id="XP_043014667.1">
    <property type="nucleotide sequence ID" value="XM_043145967.1"/>
</dbReference>
<feature type="compositionally biased region" description="Polar residues" evidence="1">
    <location>
        <begin position="1"/>
        <end position="25"/>
    </location>
</feature>